<comment type="caution">
    <text evidence="1">The sequence shown here is derived from an EMBL/GenBank/DDBJ whole genome shotgun (WGS) entry which is preliminary data.</text>
</comment>
<accession>A0ABU9U8W6</accession>
<proteinExistence type="predicted"/>
<dbReference type="Proteomes" id="UP001466331">
    <property type="component" value="Unassembled WGS sequence"/>
</dbReference>
<gene>
    <name evidence="1" type="ORF">WKV44_00985</name>
</gene>
<dbReference type="EMBL" id="JBCHKQ010000001">
    <property type="protein sequence ID" value="MEM5947112.1"/>
    <property type="molecule type" value="Genomic_DNA"/>
</dbReference>
<sequence>MSISIRILYIVFILFVSFSVFAKDIFLQGKFSVGFFPLSPPNESSDSMSEKELATLLLEEARWVYSGMVFGFSFSYVPYDKTRKIEEVFSLEPIAEIKWGDPFLSVMQTWTEDKVFYAMISYTVPERFLHWYEHWQSANLEVASGIGTAPAFEGYAARKKAVEEAVKQAVREHERARVFNKPRLISGTVALRSVPVIRFYGDRYRAQVDVVLEIKSVKEYRFD</sequence>
<keyword evidence="2" id="KW-1185">Reference proteome</keyword>
<reference evidence="1 2" key="1">
    <citation type="submission" date="2024-03" db="EMBL/GenBank/DDBJ databases">
        <title>Ignisphaera cupida sp. nov., a hyperthermophilic hydrolytic archaeon from a hot spring of Kamchatka, and proposal of Ignisphaeraceae fam. nov.</title>
        <authorList>
            <person name="Podosokorskaya O.A."/>
            <person name="Elcheninov A.G."/>
            <person name="Maltseva A.I."/>
            <person name="Zayulina K.S."/>
            <person name="Novikov A."/>
            <person name="Merkel A.Y."/>
        </authorList>
    </citation>
    <scope>NUCLEOTIDE SEQUENCE [LARGE SCALE GENOMIC DNA]</scope>
    <source>
        <strain evidence="1 2">38H-sp</strain>
    </source>
</reference>
<evidence type="ECO:0000313" key="1">
    <source>
        <dbReference type="EMBL" id="MEM5947112.1"/>
    </source>
</evidence>
<protein>
    <submittedName>
        <fullName evidence="1">Uncharacterized protein</fullName>
    </submittedName>
</protein>
<name>A0ABU9U8W6_9SPIR</name>
<organism evidence="1 2">
    <name type="scientific">Rarispira pelagica</name>
    <dbReference type="NCBI Taxonomy" id="3141764"/>
    <lineage>
        <taxon>Bacteria</taxon>
        <taxon>Pseudomonadati</taxon>
        <taxon>Spirochaetota</taxon>
        <taxon>Spirochaetia</taxon>
        <taxon>Winmispirales</taxon>
        <taxon>Winmispiraceae</taxon>
        <taxon>Rarispira</taxon>
    </lineage>
</organism>
<dbReference type="RefSeq" id="WP_420068565.1">
    <property type="nucleotide sequence ID" value="NZ_JBCHKQ010000001.1"/>
</dbReference>
<evidence type="ECO:0000313" key="2">
    <source>
        <dbReference type="Proteomes" id="UP001466331"/>
    </source>
</evidence>